<proteinExistence type="inferred from homology"/>
<feature type="transmembrane region" description="Helical" evidence="6">
    <location>
        <begin position="21"/>
        <end position="39"/>
    </location>
</feature>
<evidence type="ECO:0000256" key="2">
    <source>
        <dbReference type="ARBA" id="ARBA00009399"/>
    </source>
</evidence>
<dbReference type="RefSeq" id="WP_103936580.1">
    <property type="nucleotide sequence ID" value="NZ_FNVO01000002.1"/>
</dbReference>
<reference evidence="9" key="1">
    <citation type="submission" date="2016-10" db="EMBL/GenBank/DDBJ databases">
        <authorList>
            <person name="Varghese N."/>
            <person name="Submissions S."/>
        </authorList>
    </citation>
    <scope>NUCLEOTIDE SEQUENCE [LARGE SCALE GENOMIC DNA]</scope>
    <source>
        <strain evidence="9">DSM 43163</strain>
    </source>
</reference>
<evidence type="ECO:0000256" key="4">
    <source>
        <dbReference type="ARBA" id="ARBA00022989"/>
    </source>
</evidence>
<keyword evidence="3 6" id="KW-0812">Transmembrane</keyword>
<dbReference type="PANTHER" id="PTHR38459:SF1">
    <property type="entry name" value="PROPHAGE BACTOPRENOL-LINKED GLUCOSE TRANSLOCASE HOMOLOG"/>
    <property type="match status" value="1"/>
</dbReference>
<feature type="transmembrane region" description="Helical" evidence="6">
    <location>
        <begin position="45"/>
        <end position="64"/>
    </location>
</feature>
<protein>
    <submittedName>
        <fullName evidence="8">Putative flippase GtrA (Transmembrane translocase of bactoprenol-linked glucose)</fullName>
    </submittedName>
</protein>
<name>A0A1H5VGN0_9ACTN</name>
<dbReference type="EMBL" id="FNVO01000002">
    <property type="protein sequence ID" value="SEF86364.1"/>
    <property type="molecule type" value="Genomic_DNA"/>
</dbReference>
<dbReference type="Pfam" id="PF04138">
    <property type="entry name" value="GtrA_DPMS_TM"/>
    <property type="match status" value="1"/>
</dbReference>
<keyword evidence="5 6" id="KW-0472">Membrane</keyword>
<evidence type="ECO:0000256" key="3">
    <source>
        <dbReference type="ARBA" id="ARBA00022692"/>
    </source>
</evidence>
<feature type="transmembrane region" description="Helical" evidence="6">
    <location>
        <begin position="85"/>
        <end position="108"/>
    </location>
</feature>
<evidence type="ECO:0000256" key="1">
    <source>
        <dbReference type="ARBA" id="ARBA00004141"/>
    </source>
</evidence>
<evidence type="ECO:0000256" key="6">
    <source>
        <dbReference type="SAM" id="Phobius"/>
    </source>
</evidence>
<feature type="transmembrane region" description="Helical" evidence="6">
    <location>
        <begin position="114"/>
        <end position="133"/>
    </location>
</feature>
<evidence type="ECO:0000313" key="9">
    <source>
        <dbReference type="Proteomes" id="UP000236723"/>
    </source>
</evidence>
<dbReference type="AlphaFoldDB" id="A0A1H5VGN0"/>
<organism evidence="8 9">
    <name type="scientific">Thermomonospora echinospora</name>
    <dbReference type="NCBI Taxonomy" id="1992"/>
    <lineage>
        <taxon>Bacteria</taxon>
        <taxon>Bacillati</taxon>
        <taxon>Actinomycetota</taxon>
        <taxon>Actinomycetes</taxon>
        <taxon>Streptosporangiales</taxon>
        <taxon>Thermomonosporaceae</taxon>
        <taxon>Thermomonospora</taxon>
    </lineage>
</organism>
<dbReference type="OrthoDB" id="9807815at2"/>
<gene>
    <name evidence="8" type="ORF">SAMN04489712_102314</name>
</gene>
<sequence>MSARRRVPIRVPVRVREGVGFGGVGAVAFVITAGTGNALHAGLGLGPLTSTGLATVVATTFAYAANRAWTFRHRARSGLRREYVLFCWLNAVGLAITELVVGVVHYTLHLRGAVAYNAALVLGVGIATVFRFWSYRRWVFLERSAGSAEPAREREPAVR</sequence>
<evidence type="ECO:0000313" key="8">
    <source>
        <dbReference type="EMBL" id="SEF86364.1"/>
    </source>
</evidence>
<dbReference type="InterPro" id="IPR007267">
    <property type="entry name" value="GtrA_DPMS_TM"/>
</dbReference>
<dbReference type="GO" id="GO:0000271">
    <property type="term" value="P:polysaccharide biosynthetic process"/>
    <property type="evidence" value="ECO:0007669"/>
    <property type="project" value="InterPro"/>
</dbReference>
<dbReference type="InterPro" id="IPR051401">
    <property type="entry name" value="GtrA_CellWall_Glycosyl"/>
</dbReference>
<evidence type="ECO:0000256" key="5">
    <source>
        <dbReference type="ARBA" id="ARBA00023136"/>
    </source>
</evidence>
<comment type="subcellular location">
    <subcellularLocation>
        <location evidence="1">Membrane</location>
        <topology evidence="1">Multi-pass membrane protein</topology>
    </subcellularLocation>
</comment>
<keyword evidence="4 6" id="KW-1133">Transmembrane helix</keyword>
<evidence type="ECO:0000259" key="7">
    <source>
        <dbReference type="Pfam" id="PF04138"/>
    </source>
</evidence>
<accession>A0A1H5VGN0</accession>
<dbReference type="GO" id="GO:0005886">
    <property type="term" value="C:plasma membrane"/>
    <property type="evidence" value="ECO:0007669"/>
    <property type="project" value="TreeGrafter"/>
</dbReference>
<dbReference type="Proteomes" id="UP000236723">
    <property type="component" value="Unassembled WGS sequence"/>
</dbReference>
<comment type="similarity">
    <text evidence="2">Belongs to the GtrA family.</text>
</comment>
<dbReference type="PANTHER" id="PTHR38459">
    <property type="entry name" value="PROPHAGE BACTOPRENOL-LINKED GLUCOSE TRANSLOCASE HOMOLOG"/>
    <property type="match status" value="1"/>
</dbReference>
<keyword evidence="9" id="KW-1185">Reference proteome</keyword>
<feature type="domain" description="GtrA/DPMS transmembrane" evidence="7">
    <location>
        <begin position="21"/>
        <end position="140"/>
    </location>
</feature>